<comment type="similarity">
    <text evidence="7">Belongs to the CrgA family.</text>
</comment>
<dbReference type="OrthoDB" id="5189646at2"/>
<keyword evidence="3 7" id="KW-0812">Transmembrane</keyword>
<gene>
    <name evidence="7" type="primary">crgA</name>
    <name evidence="9" type="ORF">SAMN05443575_1676</name>
</gene>
<dbReference type="EMBL" id="FQVU01000002">
    <property type="protein sequence ID" value="SHG20703.1"/>
    <property type="molecule type" value="Genomic_DNA"/>
</dbReference>
<dbReference type="HAMAP" id="MF_00631">
    <property type="entry name" value="CrgA"/>
    <property type="match status" value="1"/>
</dbReference>
<dbReference type="GO" id="GO:0005886">
    <property type="term" value="C:plasma membrane"/>
    <property type="evidence" value="ECO:0007669"/>
    <property type="project" value="UniProtKB-SubCell"/>
</dbReference>
<feature type="region of interest" description="Disordered" evidence="8">
    <location>
        <begin position="1"/>
        <end position="22"/>
    </location>
</feature>
<organism evidence="9 10">
    <name type="scientific">Jatrophihabitans endophyticus</name>
    <dbReference type="NCBI Taxonomy" id="1206085"/>
    <lineage>
        <taxon>Bacteria</taxon>
        <taxon>Bacillati</taxon>
        <taxon>Actinomycetota</taxon>
        <taxon>Actinomycetes</taxon>
        <taxon>Jatrophihabitantales</taxon>
        <taxon>Jatrophihabitantaceae</taxon>
        <taxon>Jatrophihabitans</taxon>
    </lineage>
</organism>
<dbReference type="GO" id="GO:0051301">
    <property type="term" value="P:cell division"/>
    <property type="evidence" value="ECO:0007669"/>
    <property type="project" value="UniProtKB-UniRule"/>
</dbReference>
<accession>A0A1M5HXX2</accession>
<keyword evidence="6 7" id="KW-0131">Cell cycle</keyword>
<dbReference type="InterPro" id="IPR009619">
    <property type="entry name" value="CrgA"/>
</dbReference>
<evidence type="ECO:0000313" key="9">
    <source>
        <dbReference type="EMBL" id="SHG20703.1"/>
    </source>
</evidence>
<keyword evidence="5 7" id="KW-0472">Membrane</keyword>
<comment type="subcellular location">
    <subcellularLocation>
        <location evidence="7">Cell membrane</location>
        <topology evidence="7">Multi-pass membrane protein</topology>
    </subcellularLocation>
</comment>
<dbReference type="Pfam" id="PF06781">
    <property type="entry name" value="CrgA"/>
    <property type="match status" value="1"/>
</dbReference>
<evidence type="ECO:0000256" key="3">
    <source>
        <dbReference type="ARBA" id="ARBA00022692"/>
    </source>
</evidence>
<proteinExistence type="inferred from homology"/>
<keyword evidence="4 7" id="KW-1133">Transmembrane helix</keyword>
<feature type="transmembrane region" description="Helical" evidence="7">
    <location>
        <begin position="68"/>
        <end position="88"/>
    </location>
</feature>
<evidence type="ECO:0000256" key="7">
    <source>
        <dbReference type="HAMAP-Rule" id="MF_00631"/>
    </source>
</evidence>
<keyword evidence="2 7" id="KW-0132">Cell division</keyword>
<sequence>MPKSKVRKKSDAPLRTTSSATRTRQLAPSPTWYPVVMAVVLLLGLAYLVVYYLTNQGTSPHVPLMHDLGAWNFAIGFGVMLLGLIMAVRWR</sequence>
<evidence type="ECO:0000256" key="4">
    <source>
        <dbReference type="ARBA" id="ARBA00022989"/>
    </source>
</evidence>
<evidence type="ECO:0000256" key="6">
    <source>
        <dbReference type="ARBA" id="ARBA00023306"/>
    </source>
</evidence>
<keyword evidence="10" id="KW-1185">Reference proteome</keyword>
<evidence type="ECO:0000256" key="5">
    <source>
        <dbReference type="ARBA" id="ARBA00023136"/>
    </source>
</evidence>
<feature type="transmembrane region" description="Helical" evidence="7">
    <location>
        <begin position="32"/>
        <end position="53"/>
    </location>
</feature>
<evidence type="ECO:0000256" key="1">
    <source>
        <dbReference type="ARBA" id="ARBA00022475"/>
    </source>
</evidence>
<dbReference type="Proteomes" id="UP000186132">
    <property type="component" value="Unassembled WGS sequence"/>
</dbReference>
<protein>
    <recommendedName>
        <fullName evidence="7">Cell division protein CrgA</fullName>
    </recommendedName>
</protein>
<comment type="function">
    <text evidence="7">Involved in cell division.</text>
</comment>
<evidence type="ECO:0000256" key="2">
    <source>
        <dbReference type="ARBA" id="ARBA00022618"/>
    </source>
</evidence>
<evidence type="ECO:0000256" key="8">
    <source>
        <dbReference type="SAM" id="MobiDB-lite"/>
    </source>
</evidence>
<evidence type="ECO:0000313" key="10">
    <source>
        <dbReference type="Proteomes" id="UP000186132"/>
    </source>
</evidence>
<reference evidence="9 10" key="1">
    <citation type="submission" date="2016-11" db="EMBL/GenBank/DDBJ databases">
        <authorList>
            <person name="Jaros S."/>
            <person name="Januszkiewicz K."/>
            <person name="Wedrychowicz H."/>
        </authorList>
    </citation>
    <scope>NUCLEOTIDE SEQUENCE [LARGE SCALE GENOMIC DNA]</scope>
    <source>
        <strain evidence="9 10">DSM 45627</strain>
    </source>
</reference>
<dbReference type="AlphaFoldDB" id="A0A1M5HXX2"/>
<dbReference type="RefSeq" id="WP_073388492.1">
    <property type="nucleotide sequence ID" value="NZ_FQVU01000002.1"/>
</dbReference>
<dbReference type="STRING" id="1206085.SAMN05443575_1676"/>
<name>A0A1M5HXX2_9ACTN</name>
<keyword evidence="1 7" id="KW-1003">Cell membrane</keyword>